<evidence type="ECO:0000256" key="3">
    <source>
        <dbReference type="SAM" id="MobiDB-lite"/>
    </source>
</evidence>
<proteinExistence type="predicted"/>
<dbReference type="NCBIfam" id="NF047832">
    <property type="entry name" value="caspase_w_EACC1"/>
    <property type="match status" value="1"/>
</dbReference>
<dbReference type="InterPro" id="IPR011600">
    <property type="entry name" value="Pept_C14_caspase"/>
</dbReference>
<dbReference type="AlphaFoldDB" id="A0A7W9LCE9"/>
<evidence type="ECO:0000256" key="1">
    <source>
        <dbReference type="ARBA" id="ARBA00022574"/>
    </source>
</evidence>
<dbReference type="GO" id="GO:0006508">
    <property type="term" value="P:proteolysis"/>
    <property type="evidence" value="ECO:0007669"/>
    <property type="project" value="InterPro"/>
</dbReference>
<dbReference type="EMBL" id="JACHMB010000001">
    <property type="protein sequence ID" value="MBB5778721.1"/>
    <property type="molecule type" value="Genomic_DNA"/>
</dbReference>
<evidence type="ECO:0000313" key="6">
    <source>
        <dbReference type="Proteomes" id="UP000579153"/>
    </source>
</evidence>
<organism evidence="5 6">
    <name type="scientific">Nonomuraea jabiensis</name>
    <dbReference type="NCBI Taxonomy" id="882448"/>
    <lineage>
        <taxon>Bacteria</taxon>
        <taxon>Bacillati</taxon>
        <taxon>Actinomycetota</taxon>
        <taxon>Actinomycetes</taxon>
        <taxon>Streptosporangiales</taxon>
        <taxon>Streptosporangiaceae</taxon>
        <taxon>Nonomuraea</taxon>
    </lineage>
</organism>
<accession>A0A7W9LCE9</accession>
<dbReference type="InterPro" id="IPR015943">
    <property type="entry name" value="WD40/YVTN_repeat-like_dom_sf"/>
</dbReference>
<dbReference type="Gene3D" id="3.40.50.1460">
    <property type="match status" value="1"/>
</dbReference>
<name>A0A7W9LCE9_9ACTN</name>
<dbReference type="PANTHER" id="PTHR22847">
    <property type="entry name" value="WD40 REPEAT PROTEIN"/>
    <property type="match status" value="1"/>
</dbReference>
<keyword evidence="6" id="KW-1185">Reference proteome</keyword>
<gene>
    <name evidence="5" type="ORF">HD596_005477</name>
</gene>
<sequence>MSVYRDERFPAVPAASNSLRAMEAVLTDQRLCGWPADRVTVLANPSDNRQVATTIRRLAQETGDVLLFYYVGHGTLTPTGELCLILSDTDADAADLTSLEYARLRAAFRDSPARVKAAILDCCYSGRAIETLADEAALLADYTDVRGVYTLTASDLAAHVPPPDEQATACTSFTEQLLDLIRSGIPGQGDPLTLGTLYTHLRRRLRALGLPDPNQRGTDTAHSFAFTRNAAAHPFPEDDATRPLRARRSTPPPDTASPAVPEQKRPQLSRRRLLIATGTVAGATAATVATVAAINIPAWLRNAGTALPTGTGSSGPKPGATRTAGVPDYGTSLGPTMSADPDMSIYAVAAGALNGRVIAVTGDGLPHGNPPMPDDPDQGTLRVWDLVAGKQVASVKTGSRVETVALGRLRGQPIAVTGCWDAGVRLWNLNDLKQIGSTLKATEDIFAVAVGGLNGKDVAVALSRVDIRVWDMNKGTQIAAAIEMPEHYQINDMALAQVKGKTVAVVGGYDHELRLWDLDTSGEVGKALRHGKTIYGLAVSTLNGKPVAVASYGVGMRMWDLVAGKLIGTTFGSTAVSRIASGTLNGRPIVVADHVNGGIQVWDLTTRGEVGDALRSGEITALTVTAFNGVSIAVACTESTVRGWALGAS</sequence>
<keyword evidence="2" id="KW-0677">Repeat</keyword>
<evidence type="ECO:0000256" key="2">
    <source>
        <dbReference type="ARBA" id="ARBA00022737"/>
    </source>
</evidence>
<dbReference type="InterPro" id="IPR011047">
    <property type="entry name" value="Quinoprotein_ADH-like_sf"/>
</dbReference>
<dbReference type="Proteomes" id="UP000579153">
    <property type="component" value="Unassembled WGS sequence"/>
</dbReference>
<dbReference type="PANTHER" id="PTHR22847:SF637">
    <property type="entry name" value="WD REPEAT DOMAIN 5B"/>
    <property type="match status" value="1"/>
</dbReference>
<protein>
    <recommendedName>
        <fullName evidence="4">Peptidase C14 caspase domain-containing protein</fullName>
    </recommendedName>
</protein>
<dbReference type="GO" id="GO:0004197">
    <property type="term" value="F:cysteine-type endopeptidase activity"/>
    <property type="evidence" value="ECO:0007669"/>
    <property type="project" value="InterPro"/>
</dbReference>
<reference evidence="5 6" key="1">
    <citation type="submission" date="2020-08" db="EMBL/GenBank/DDBJ databases">
        <title>Sequencing the genomes of 1000 actinobacteria strains.</title>
        <authorList>
            <person name="Klenk H.-P."/>
        </authorList>
    </citation>
    <scope>NUCLEOTIDE SEQUENCE [LARGE SCALE GENOMIC DNA]</scope>
    <source>
        <strain evidence="5 6">DSM 45507</strain>
    </source>
</reference>
<feature type="region of interest" description="Disordered" evidence="3">
    <location>
        <begin position="228"/>
        <end position="270"/>
    </location>
</feature>
<evidence type="ECO:0000259" key="4">
    <source>
        <dbReference type="Pfam" id="PF00656"/>
    </source>
</evidence>
<keyword evidence="1" id="KW-0853">WD repeat</keyword>
<feature type="domain" description="Peptidase C14 caspase" evidence="4">
    <location>
        <begin position="16"/>
        <end position="206"/>
    </location>
</feature>
<evidence type="ECO:0000313" key="5">
    <source>
        <dbReference type="EMBL" id="MBB5778721.1"/>
    </source>
</evidence>
<dbReference type="SUPFAM" id="SSF50998">
    <property type="entry name" value="Quinoprotein alcohol dehydrogenase-like"/>
    <property type="match status" value="1"/>
</dbReference>
<comment type="caution">
    <text evidence="5">The sequence shown here is derived from an EMBL/GenBank/DDBJ whole genome shotgun (WGS) entry which is preliminary data.</text>
</comment>
<dbReference type="Pfam" id="PF00656">
    <property type="entry name" value="Peptidase_C14"/>
    <property type="match status" value="1"/>
</dbReference>
<dbReference type="Gene3D" id="2.130.10.10">
    <property type="entry name" value="YVTN repeat-like/Quinoprotein amine dehydrogenase"/>
    <property type="match status" value="2"/>
</dbReference>